<comment type="caution">
    <text evidence="20">The sequence shown here is derived from an EMBL/GenBank/DDBJ whole genome shotgun (WGS) entry which is preliminary data.</text>
</comment>
<comment type="catalytic activity">
    <reaction evidence="12">
        <text>L-threonyl-[protein] + ATP = O-phospho-L-threonyl-[protein] + ADP + H(+)</text>
        <dbReference type="Rhea" id="RHEA:46608"/>
        <dbReference type="Rhea" id="RHEA-COMP:11060"/>
        <dbReference type="Rhea" id="RHEA-COMP:11605"/>
        <dbReference type="ChEBI" id="CHEBI:15378"/>
        <dbReference type="ChEBI" id="CHEBI:30013"/>
        <dbReference type="ChEBI" id="CHEBI:30616"/>
        <dbReference type="ChEBI" id="CHEBI:61977"/>
        <dbReference type="ChEBI" id="CHEBI:456216"/>
        <dbReference type="EC" id="2.7.11.1"/>
    </reaction>
</comment>
<dbReference type="EMBL" id="PYDT01000004">
    <property type="protein sequence ID" value="THU64172.1"/>
    <property type="molecule type" value="Genomic_DNA"/>
</dbReference>
<evidence type="ECO:0000256" key="10">
    <source>
        <dbReference type="ARBA" id="ARBA00023180"/>
    </source>
</evidence>
<dbReference type="PANTHER" id="PTHR27002">
    <property type="entry name" value="RECEPTOR-LIKE SERINE/THREONINE-PROTEIN KINASE SD1-8"/>
    <property type="match status" value="1"/>
</dbReference>
<evidence type="ECO:0000256" key="11">
    <source>
        <dbReference type="ARBA" id="ARBA00047592"/>
    </source>
</evidence>
<feature type="domain" description="Protein kinase" evidence="19">
    <location>
        <begin position="104"/>
        <end position="413"/>
    </location>
</feature>
<keyword evidence="18" id="KW-0472">Membrane</keyword>
<comment type="catalytic activity">
    <reaction evidence="11 16">
        <text>L-threonyl-[protein] + ATP = O-phospho-L-threonyl-[protein] + ADP + H(+)</text>
        <dbReference type="Rhea" id="RHEA:46608"/>
        <dbReference type="Rhea" id="RHEA-COMP:11060"/>
        <dbReference type="Rhea" id="RHEA-COMP:11605"/>
        <dbReference type="ChEBI" id="CHEBI:15378"/>
        <dbReference type="ChEBI" id="CHEBI:30013"/>
        <dbReference type="ChEBI" id="CHEBI:30616"/>
        <dbReference type="ChEBI" id="CHEBI:61977"/>
        <dbReference type="ChEBI" id="CHEBI:456216"/>
        <dbReference type="EC" id="2.7.11.24"/>
    </reaction>
</comment>
<keyword evidence="18" id="KW-0812">Transmembrane</keyword>
<keyword evidence="18" id="KW-1133">Transmembrane helix</keyword>
<dbReference type="SMART" id="SM00220">
    <property type="entry name" value="S_TKc"/>
    <property type="match status" value="2"/>
</dbReference>
<comment type="activity regulation">
    <text evidence="16">Activated by threonine and tyrosine phosphorylation.</text>
</comment>
<evidence type="ECO:0000256" key="12">
    <source>
        <dbReference type="ARBA" id="ARBA00047899"/>
    </source>
</evidence>
<feature type="compositionally biased region" description="Polar residues" evidence="17">
    <location>
        <begin position="751"/>
        <end position="767"/>
    </location>
</feature>
<evidence type="ECO:0000256" key="5">
    <source>
        <dbReference type="ARBA" id="ARBA00022729"/>
    </source>
</evidence>
<dbReference type="PROSITE" id="PS50011">
    <property type="entry name" value="PROTEIN_KINASE_DOM"/>
    <property type="match status" value="2"/>
</dbReference>
<dbReference type="PROSITE" id="PS00108">
    <property type="entry name" value="PROTEIN_KINASE_ST"/>
    <property type="match status" value="1"/>
</dbReference>
<dbReference type="FunFam" id="1.10.510.10:FF:000017">
    <property type="entry name" value="Mitogen-activated protein kinase"/>
    <property type="match status" value="1"/>
</dbReference>
<keyword evidence="4 16" id="KW-0808">Transferase</keyword>
<dbReference type="FunFam" id="3.30.200.20:FF:000578">
    <property type="entry name" value="Mitogen-activated protein kinase"/>
    <property type="match status" value="1"/>
</dbReference>
<evidence type="ECO:0000256" key="1">
    <source>
        <dbReference type="ARBA" id="ARBA00008832"/>
    </source>
</evidence>
<dbReference type="GO" id="GO:0004707">
    <property type="term" value="F:MAP kinase activity"/>
    <property type="evidence" value="ECO:0007669"/>
    <property type="project" value="UniProtKB-EC"/>
</dbReference>
<dbReference type="CDD" id="cd07859">
    <property type="entry name" value="STKc_TDY_MAPK"/>
    <property type="match status" value="1"/>
</dbReference>
<feature type="compositionally biased region" description="Polar residues" evidence="17">
    <location>
        <begin position="557"/>
        <end position="589"/>
    </location>
</feature>
<dbReference type="CDD" id="cd14066">
    <property type="entry name" value="STKc_IRAK"/>
    <property type="match status" value="1"/>
</dbReference>
<dbReference type="PANTHER" id="PTHR27002:SF804">
    <property type="entry name" value="OS02G0710500 PROTEIN"/>
    <property type="match status" value="1"/>
</dbReference>
<keyword evidence="6 15" id="KW-0547">Nucleotide-binding</keyword>
<evidence type="ECO:0000256" key="8">
    <source>
        <dbReference type="ARBA" id="ARBA00022840"/>
    </source>
</evidence>
<evidence type="ECO:0000256" key="6">
    <source>
        <dbReference type="ARBA" id="ARBA00022741"/>
    </source>
</evidence>
<sequence length="1155" mass="130806">MGGGALVDGVRRWFQRRSHRSSAATASSYLTDDPAYDESCQEEEEVEEVEEEEDQLRVVQDLDLIGLPRIRVPKRFKMPPIEQPYKKSMLDTEFFTEYGEASQYQIQEVIGKGSYGVVAAAVDTHTGERVAIKKINDVFEHVSDATRILREIKLLRFLRHPDVVEIKHIMLPPSRREFKDIYVVFELMESDLHQVIKANDDLTPEHYQFFLYQLLRALKYIHTANVFHRDLKPKNILANADCKLKICDFGLARVSFNDAPSAIFWTDYVATRWYRAPELCGSFFSKYTPAIDIWSIGCIFAEMLTRKPLFPGKNVVHQLDLMTDLLGTPSAETIARVCSISLSLYFVLFCLLSNALFEMKRQEDILAACGRRHQCPCRTSFNCNRILRLLERLLAFDPKDRPTAEEALADPYFHGLANVDREPSTQPISKLEFEFERRKLTKDDVRELIYREILEYHPQMLQGYLRGGEQTSFMYPSGKTKSFPLAIASSSLKWYTSGVDRFKRQFAHLEEHYGKGERSTPLQRQHASLPRERVCATKVEIAGQNKDFENRTAESVARTTLQSPPKLQQEPDQASATENGLNKPNSSTRSLLKSASISASKCVVKGKGDPEEEPISENTTEVVDELSHKVEELYVYQVTTSLSVSSPTTTTATRLLPTLPLPKGEKNIVIAFLVNNSRCLRPAGKEDPSISVPLKSSFCLCSSYQNRFGSTDTDRLSYTNLDAEPNSMRSMKMAISVLEVANREHRRLMNSPPQTNTTDGGSQKKSSSSAMPIMVSILVVVIVGALIYCIYCWRWRRRNAVRRAQIENLGPISSSDLSVIDLSTIEVATDNFSEDKKLGEGGFGPVYRGVLRGGQEVAVKRLSTKSRQGNVEFKNEVQLIAKLQHRNLVRLLGCCVGRDEKLLVYEYLPNRSLDAFLFDPSRRSQLDWRRRYVIVVGVARGLLYLHEDSMLRVIHRDLKASNVLLDNRMNPKISDFGMAKIFEGEDHEVNTGKVVGTYGYVAPEYAMQGTFSVKSDVFSFGVLLLEILSGERNGGSHVQRHGQTLLRHAWELWDDDRVSEFMDPSLGDCYPTNEASRCFHIGLLCVQENPEDRPTMSSVMVMLKSEQMPLPLPNEPPSYTRPRTTPNSHKSSAARSDSPTMHSLNQVTITSIDPR</sequence>
<protein>
    <recommendedName>
        <fullName evidence="16">Mitogen-activated protein kinase</fullName>
        <ecNumber evidence="16">2.7.11.24</ecNumber>
    </recommendedName>
</protein>
<dbReference type="STRING" id="52838.A0A4S8JQP1"/>
<comment type="catalytic activity">
    <reaction evidence="14">
        <text>L-seryl-[protein] + ATP = O-phospho-L-seryl-[protein] + ADP + H(+)</text>
        <dbReference type="Rhea" id="RHEA:17989"/>
        <dbReference type="Rhea" id="RHEA-COMP:9863"/>
        <dbReference type="Rhea" id="RHEA-COMP:11604"/>
        <dbReference type="ChEBI" id="CHEBI:15378"/>
        <dbReference type="ChEBI" id="CHEBI:29999"/>
        <dbReference type="ChEBI" id="CHEBI:30616"/>
        <dbReference type="ChEBI" id="CHEBI:83421"/>
        <dbReference type="ChEBI" id="CHEBI:456216"/>
        <dbReference type="EC" id="2.7.11.1"/>
    </reaction>
</comment>
<evidence type="ECO:0000313" key="20">
    <source>
        <dbReference type="EMBL" id="THU64172.1"/>
    </source>
</evidence>
<feature type="binding site" evidence="15">
    <location>
        <position position="134"/>
    </location>
    <ligand>
        <name>ATP</name>
        <dbReference type="ChEBI" id="CHEBI:30616"/>
    </ligand>
</feature>
<feature type="region of interest" description="Disordered" evidence="17">
    <location>
        <begin position="546"/>
        <end position="593"/>
    </location>
</feature>
<dbReference type="GO" id="GO:0005886">
    <property type="term" value="C:plasma membrane"/>
    <property type="evidence" value="ECO:0007669"/>
    <property type="project" value="TreeGrafter"/>
</dbReference>
<accession>A0A4S8JQP1</accession>
<dbReference type="Proteomes" id="UP000317650">
    <property type="component" value="Chromosome 1"/>
</dbReference>
<dbReference type="FunFam" id="3.30.200.20:FF:000046">
    <property type="entry name" value="Mitogen-activated protein kinase"/>
    <property type="match status" value="1"/>
</dbReference>
<feature type="region of interest" description="Disordered" evidence="17">
    <location>
        <begin position="747"/>
        <end position="767"/>
    </location>
</feature>
<evidence type="ECO:0000256" key="3">
    <source>
        <dbReference type="ARBA" id="ARBA00022553"/>
    </source>
</evidence>
<evidence type="ECO:0000256" key="15">
    <source>
        <dbReference type="PROSITE-ProRule" id="PRU10141"/>
    </source>
</evidence>
<keyword evidence="2 16" id="KW-0723">Serine/threonine-protein kinase</keyword>
<dbReference type="Pfam" id="PF07714">
    <property type="entry name" value="PK_Tyr_Ser-Thr"/>
    <property type="match status" value="1"/>
</dbReference>
<organism evidence="20 21">
    <name type="scientific">Musa balbisiana</name>
    <name type="common">Banana</name>
    <dbReference type="NCBI Taxonomy" id="52838"/>
    <lineage>
        <taxon>Eukaryota</taxon>
        <taxon>Viridiplantae</taxon>
        <taxon>Streptophyta</taxon>
        <taxon>Embryophyta</taxon>
        <taxon>Tracheophyta</taxon>
        <taxon>Spermatophyta</taxon>
        <taxon>Magnoliopsida</taxon>
        <taxon>Liliopsida</taxon>
        <taxon>Zingiberales</taxon>
        <taxon>Musaceae</taxon>
        <taxon>Musa</taxon>
    </lineage>
</organism>
<proteinExistence type="inferred from homology"/>
<evidence type="ECO:0000256" key="4">
    <source>
        <dbReference type="ARBA" id="ARBA00022679"/>
    </source>
</evidence>
<keyword evidence="16" id="KW-0460">Magnesium</keyword>
<evidence type="ECO:0000256" key="13">
    <source>
        <dbReference type="ARBA" id="ARBA00048312"/>
    </source>
</evidence>
<comment type="cofactor">
    <cofactor evidence="16">
        <name>Mg(2+)</name>
        <dbReference type="ChEBI" id="CHEBI:18420"/>
    </cofactor>
</comment>
<dbReference type="InterPro" id="IPR008271">
    <property type="entry name" value="Ser/Thr_kinase_AS"/>
</dbReference>
<feature type="region of interest" description="Disordered" evidence="17">
    <location>
        <begin position="18"/>
        <end position="52"/>
    </location>
</feature>
<dbReference type="GO" id="GO:0005524">
    <property type="term" value="F:ATP binding"/>
    <property type="evidence" value="ECO:0007669"/>
    <property type="project" value="UniProtKB-UniRule"/>
</dbReference>
<dbReference type="FunFam" id="1.10.510.10:FF:000467">
    <property type="entry name" value="Liguleless narrow1"/>
    <property type="match status" value="1"/>
</dbReference>
<dbReference type="PROSITE" id="PS01351">
    <property type="entry name" value="MAPK"/>
    <property type="match status" value="1"/>
</dbReference>
<feature type="transmembrane region" description="Helical" evidence="18">
    <location>
        <begin position="773"/>
        <end position="793"/>
    </location>
</feature>
<dbReference type="InterPro" id="IPR001245">
    <property type="entry name" value="Ser-Thr/Tyr_kinase_cat_dom"/>
</dbReference>
<reference evidence="20 21" key="1">
    <citation type="journal article" date="2019" name="Nat. Plants">
        <title>Genome sequencing of Musa balbisiana reveals subgenome evolution and function divergence in polyploid bananas.</title>
        <authorList>
            <person name="Yao X."/>
        </authorList>
    </citation>
    <scope>NUCLEOTIDE SEQUENCE [LARGE SCALE GENOMIC DNA]</scope>
    <source>
        <strain evidence="21">cv. DH-PKW</strain>
        <tissue evidence="20">Leaves</tissue>
    </source>
</reference>
<evidence type="ECO:0000256" key="2">
    <source>
        <dbReference type="ARBA" id="ARBA00022527"/>
    </source>
</evidence>
<keyword evidence="9" id="KW-1015">Disulfide bond</keyword>
<gene>
    <name evidence="20" type="ORF">C4D60_Mb01t23670</name>
</gene>
<keyword evidence="10" id="KW-0325">Glycoprotein</keyword>
<dbReference type="InterPro" id="IPR017441">
    <property type="entry name" value="Protein_kinase_ATP_BS"/>
</dbReference>
<keyword evidence="5" id="KW-0732">Signal</keyword>
<keyword evidence="7 16" id="KW-0418">Kinase</keyword>
<dbReference type="GO" id="GO:0106310">
    <property type="term" value="F:protein serine kinase activity"/>
    <property type="evidence" value="ECO:0007669"/>
    <property type="project" value="RHEA"/>
</dbReference>
<dbReference type="Gene3D" id="1.10.510.10">
    <property type="entry name" value="Transferase(Phosphotransferase) domain 1"/>
    <property type="match status" value="2"/>
</dbReference>
<name>A0A4S8JQP1_MUSBA</name>
<evidence type="ECO:0000256" key="18">
    <source>
        <dbReference type="SAM" id="Phobius"/>
    </source>
</evidence>
<keyword evidence="3" id="KW-0597">Phosphoprotein</keyword>
<comment type="catalytic activity">
    <reaction evidence="13">
        <text>L-seryl-[protein] + ATP = O-phospho-L-seryl-[protein] + ADP + H(+)</text>
        <dbReference type="Rhea" id="RHEA:17989"/>
        <dbReference type="Rhea" id="RHEA-COMP:9863"/>
        <dbReference type="Rhea" id="RHEA-COMP:11604"/>
        <dbReference type="ChEBI" id="CHEBI:15378"/>
        <dbReference type="ChEBI" id="CHEBI:29999"/>
        <dbReference type="ChEBI" id="CHEBI:30616"/>
        <dbReference type="ChEBI" id="CHEBI:83421"/>
        <dbReference type="ChEBI" id="CHEBI:456216"/>
        <dbReference type="EC" id="2.7.11.24"/>
    </reaction>
</comment>
<feature type="compositionally biased region" description="Acidic residues" evidence="17">
    <location>
        <begin position="34"/>
        <end position="52"/>
    </location>
</feature>
<dbReference type="Gene3D" id="3.30.200.20">
    <property type="entry name" value="Phosphorylase Kinase, domain 1"/>
    <property type="match status" value="2"/>
</dbReference>
<evidence type="ECO:0000256" key="9">
    <source>
        <dbReference type="ARBA" id="ARBA00023157"/>
    </source>
</evidence>
<comment type="similarity">
    <text evidence="1">Belongs to the protein kinase superfamily. CMGC Ser/Thr protein kinase family. MAP kinase subfamily.</text>
</comment>
<keyword evidence="21" id="KW-1185">Reference proteome</keyword>
<evidence type="ECO:0000313" key="21">
    <source>
        <dbReference type="Proteomes" id="UP000317650"/>
    </source>
</evidence>
<dbReference type="EC" id="2.7.11.24" evidence="16"/>
<comment type="similarity">
    <text evidence="16">Belongs to the protein kinase superfamily. Ser/Thr protein kinase family. MAP kinase subfamily.</text>
</comment>
<feature type="compositionally biased region" description="Polar residues" evidence="17">
    <location>
        <begin position="1121"/>
        <end position="1155"/>
    </location>
</feature>
<feature type="domain" description="Protein kinase" evidence="19">
    <location>
        <begin position="832"/>
        <end position="1108"/>
    </location>
</feature>
<evidence type="ECO:0000259" key="19">
    <source>
        <dbReference type="PROSITE" id="PS50011"/>
    </source>
</evidence>
<dbReference type="InterPro" id="IPR003527">
    <property type="entry name" value="MAP_kinase_CS"/>
</dbReference>
<evidence type="ECO:0000256" key="14">
    <source>
        <dbReference type="ARBA" id="ARBA00048679"/>
    </source>
</evidence>
<feature type="region of interest" description="Disordered" evidence="17">
    <location>
        <begin position="1108"/>
        <end position="1155"/>
    </location>
</feature>
<dbReference type="SUPFAM" id="SSF56112">
    <property type="entry name" value="Protein kinase-like (PK-like)"/>
    <property type="match status" value="2"/>
</dbReference>
<dbReference type="AlphaFoldDB" id="A0A4S8JQP1"/>
<dbReference type="PROSITE" id="PS00107">
    <property type="entry name" value="PROTEIN_KINASE_ATP"/>
    <property type="match status" value="1"/>
</dbReference>
<dbReference type="FunFam" id="3.30.200.20:FF:000195">
    <property type="entry name" value="G-type lectin S-receptor-like serine/threonine-protein kinase"/>
    <property type="match status" value="1"/>
</dbReference>
<dbReference type="Pfam" id="PF00069">
    <property type="entry name" value="Pkinase"/>
    <property type="match status" value="1"/>
</dbReference>
<evidence type="ECO:0000256" key="7">
    <source>
        <dbReference type="ARBA" id="ARBA00022777"/>
    </source>
</evidence>
<evidence type="ECO:0000256" key="16">
    <source>
        <dbReference type="RuleBase" id="RU361165"/>
    </source>
</evidence>
<dbReference type="InterPro" id="IPR000719">
    <property type="entry name" value="Prot_kinase_dom"/>
</dbReference>
<keyword evidence="8 15" id="KW-0067">ATP-binding</keyword>
<dbReference type="InterPro" id="IPR011009">
    <property type="entry name" value="Kinase-like_dom_sf"/>
</dbReference>
<evidence type="ECO:0000256" key="17">
    <source>
        <dbReference type="SAM" id="MobiDB-lite"/>
    </source>
</evidence>